<accession>A0A2A6LQ32</accession>
<sequence length="98" mass="9984">MFSLTGDLPSGRGLKGLSPEIQPVIFALLDLMAASRRPTSGCSEATPSGLAGSPHKGEIGKPQAIASLQELEAGRNGASSISPLVGEMPGRCPDRIDG</sequence>
<dbReference type="AlphaFoldDB" id="A0A2A6LQ32"/>
<dbReference type="EMBL" id="NWTC01000029">
    <property type="protein sequence ID" value="PDT44671.1"/>
    <property type="molecule type" value="Genomic_DNA"/>
</dbReference>
<evidence type="ECO:0000256" key="1">
    <source>
        <dbReference type="SAM" id="MobiDB-lite"/>
    </source>
</evidence>
<reference evidence="2 3" key="1">
    <citation type="submission" date="2017-09" db="EMBL/GenBank/DDBJ databases">
        <title>Comparative genomics of rhizobia isolated from Phaseolus vulgaris in China.</title>
        <authorList>
            <person name="Tong W."/>
        </authorList>
    </citation>
    <scope>NUCLEOTIDE SEQUENCE [LARGE SCALE GENOMIC DNA]</scope>
    <source>
        <strain evidence="2 3">PCH1</strain>
    </source>
</reference>
<comment type="caution">
    <text evidence="2">The sequence shown here is derived from an EMBL/GenBank/DDBJ whole genome shotgun (WGS) entry which is preliminary data.</text>
</comment>
<gene>
    <name evidence="2" type="ORF">CO661_27550</name>
</gene>
<organism evidence="2 3">
    <name type="scientific">Rhizobium fredii</name>
    <name type="common">Sinorhizobium fredii</name>
    <dbReference type="NCBI Taxonomy" id="380"/>
    <lineage>
        <taxon>Bacteria</taxon>
        <taxon>Pseudomonadati</taxon>
        <taxon>Pseudomonadota</taxon>
        <taxon>Alphaproteobacteria</taxon>
        <taxon>Hyphomicrobiales</taxon>
        <taxon>Rhizobiaceae</taxon>
        <taxon>Sinorhizobium/Ensifer group</taxon>
        <taxon>Sinorhizobium</taxon>
    </lineage>
</organism>
<feature type="region of interest" description="Disordered" evidence="1">
    <location>
        <begin position="38"/>
        <end position="62"/>
    </location>
</feature>
<protein>
    <submittedName>
        <fullName evidence="2">Uncharacterized protein</fullName>
    </submittedName>
</protein>
<name>A0A2A6LQ32_RHIFR</name>
<dbReference type="Proteomes" id="UP000220353">
    <property type="component" value="Unassembled WGS sequence"/>
</dbReference>
<proteinExistence type="predicted"/>
<feature type="region of interest" description="Disordered" evidence="1">
    <location>
        <begin position="78"/>
        <end position="98"/>
    </location>
</feature>
<evidence type="ECO:0000313" key="2">
    <source>
        <dbReference type="EMBL" id="PDT44671.1"/>
    </source>
</evidence>
<evidence type="ECO:0000313" key="3">
    <source>
        <dbReference type="Proteomes" id="UP000220353"/>
    </source>
</evidence>